<dbReference type="STRING" id="796925.A0A137NUH6"/>
<protein>
    <submittedName>
        <fullName evidence="3">Uncharacterized protein</fullName>
    </submittedName>
</protein>
<gene>
    <name evidence="3" type="ORF">CONCODRAFT_31848</name>
</gene>
<dbReference type="InterPro" id="IPR015943">
    <property type="entry name" value="WD40/YVTN_repeat-like_dom_sf"/>
</dbReference>
<dbReference type="PANTHER" id="PTHR22850">
    <property type="entry name" value="WD40 REPEAT FAMILY"/>
    <property type="match status" value="1"/>
</dbReference>
<evidence type="ECO:0000256" key="1">
    <source>
        <dbReference type="ARBA" id="ARBA00022574"/>
    </source>
</evidence>
<dbReference type="Gene3D" id="2.130.10.10">
    <property type="entry name" value="YVTN repeat-like/Quinoprotein amine dehydrogenase"/>
    <property type="match status" value="1"/>
</dbReference>
<reference evidence="3 4" key="1">
    <citation type="journal article" date="2015" name="Genome Biol. Evol.">
        <title>Phylogenomic analyses indicate that early fungi evolved digesting cell walls of algal ancestors of land plants.</title>
        <authorList>
            <person name="Chang Y."/>
            <person name="Wang S."/>
            <person name="Sekimoto S."/>
            <person name="Aerts A.L."/>
            <person name="Choi C."/>
            <person name="Clum A."/>
            <person name="LaButti K.M."/>
            <person name="Lindquist E.A."/>
            <person name="Yee Ngan C."/>
            <person name="Ohm R.A."/>
            <person name="Salamov A.A."/>
            <person name="Grigoriev I.V."/>
            <person name="Spatafora J.W."/>
            <person name="Berbee M.L."/>
        </authorList>
    </citation>
    <scope>NUCLEOTIDE SEQUENCE [LARGE SCALE GENOMIC DNA]</scope>
    <source>
        <strain evidence="3 4">NRRL 28638</strain>
    </source>
</reference>
<keyword evidence="4" id="KW-1185">Reference proteome</keyword>
<evidence type="ECO:0000313" key="3">
    <source>
        <dbReference type="EMBL" id="KXN66419.1"/>
    </source>
</evidence>
<feature type="non-terminal residue" evidence="3">
    <location>
        <position position="57"/>
    </location>
</feature>
<evidence type="ECO:0000313" key="4">
    <source>
        <dbReference type="Proteomes" id="UP000070444"/>
    </source>
</evidence>
<dbReference type="InterPro" id="IPR050459">
    <property type="entry name" value="WD_repeat_RBAP46/RBAP48/MSI1"/>
</dbReference>
<keyword evidence="2" id="KW-0677">Repeat</keyword>
<evidence type="ECO:0000256" key="2">
    <source>
        <dbReference type="ARBA" id="ARBA00022737"/>
    </source>
</evidence>
<proteinExistence type="predicted"/>
<dbReference type="Proteomes" id="UP000070444">
    <property type="component" value="Unassembled WGS sequence"/>
</dbReference>
<feature type="non-terminal residue" evidence="3">
    <location>
        <position position="1"/>
    </location>
</feature>
<dbReference type="EMBL" id="KQ964728">
    <property type="protein sequence ID" value="KXN66419.1"/>
    <property type="molecule type" value="Genomic_DNA"/>
</dbReference>
<dbReference type="OrthoDB" id="427795at2759"/>
<sequence length="57" mass="6195">ENNTTGGYGASEGCRIQISQRINHDGEVNRARYLPQNPDLIGTVSSTGSVNVFDRTK</sequence>
<keyword evidence="1" id="KW-0853">WD repeat</keyword>
<name>A0A137NUH6_CONC2</name>
<organism evidence="3 4">
    <name type="scientific">Conidiobolus coronatus (strain ATCC 28846 / CBS 209.66 / NRRL 28638)</name>
    <name type="common">Delacroixia coronata</name>
    <dbReference type="NCBI Taxonomy" id="796925"/>
    <lineage>
        <taxon>Eukaryota</taxon>
        <taxon>Fungi</taxon>
        <taxon>Fungi incertae sedis</taxon>
        <taxon>Zoopagomycota</taxon>
        <taxon>Entomophthoromycotina</taxon>
        <taxon>Entomophthoromycetes</taxon>
        <taxon>Entomophthorales</taxon>
        <taxon>Ancylistaceae</taxon>
        <taxon>Conidiobolus</taxon>
    </lineage>
</organism>
<dbReference type="AlphaFoldDB" id="A0A137NUH6"/>
<accession>A0A137NUH6</accession>